<dbReference type="PROSITE" id="PS51821">
    <property type="entry name" value="VELVET"/>
    <property type="match status" value="1"/>
</dbReference>
<dbReference type="InterPro" id="IPR021740">
    <property type="entry name" value="Velvet"/>
</dbReference>
<dbReference type="EMBL" id="CAWUON010000089">
    <property type="protein sequence ID" value="CAK7272446.1"/>
    <property type="molecule type" value="Genomic_DNA"/>
</dbReference>
<evidence type="ECO:0000313" key="7">
    <source>
        <dbReference type="EMBL" id="CAK7272446.1"/>
    </source>
</evidence>
<name>A0ABP0DZN7_9PEZI</name>
<evidence type="ECO:0000313" key="8">
    <source>
        <dbReference type="Proteomes" id="UP001642502"/>
    </source>
</evidence>
<sequence>MSEHLFATYPTLFETHCNSPLPPAIDAESSVPDYVLEICQQPRYTRVSLGKENGAYICTQRGPQQSATWKLYPRDYLVKRADETTADRKPIDPPPILQLQVSQRKDPWQNFLQSPYYFVTCALLKGDEAAEKSPMPNHLTGTVVSSLHRLKDLNNRDGAFFVFGDLGCKTEGKFRLRFTLYQMQKLECVQLVSTVSDAFQVYSPKLFPGLAQSTDLTRSFSDQGVRLRLRKALWGVPTRKRNTAAAGLFWEAPESHDQRRSKRKARTEDVFAHGVDGSAFDLQAHPTAAEYDCFSPPPQRMATKRRRLASDAFPPPSSYYSLESISTSTADLAYYNQPRAMEYYSMTTPVTSASYDYPDRAASLPMAQQLDRLVTEPHDGQHGGPGMSRRDDAFQKSLIAYPPQTAFPYSTLQAPPSSMGLNQYFDSPICSQNLAEDSSERPSSHE</sequence>
<keyword evidence="8" id="KW-1185">Reference proteome</keyword>
<evidence type="ECO:0000256" key="4">
    <source>
        <dbReference type="ARBA" id="ARBA00023163"/>
    </source>
</evidence>
<reference evidence="7 8" key="1">
    <citation type="submission" date="2024-01" db="EMBL/GenBank/DDBJ databases">
        <authorList>
            <person name="Allen C."/>
            <person name="Tagirdzhanova G."/>
        </authorList>
    </citation>
    <scope>NUCLEOTIDE SEQUENCE [LARGE SCALE GENOMIC DNA]</scope>
    <source>
        <strain evidence="7 8">CBS 119000</strain>
    </source>
</reference>
<evidence type="ECO:0000256" key="3">
    <source>
        <dbReference type="ARBA" id="ARBA00023015"/>
    </source>
</evidence>
<keyword evidence="5" id="KW-0539">Nucleus</keyword>
<dbReference type="Pfam" id="PF11754">
    <property type="entry name" value="Velvet"/>
    <property type="match status" value="1"/>
</dbReference>
<evidence type="ECO:0000256" key="5">
    <source>
        <dbReference type="ARBA" id="ARBA00023242"/>
    </source>
</evidence>
<dbReference type="InterPro" id="IPR038491">
    <property type="entry name" value="Velvet_dom_sf"/>
</dbReference>
<evidence type="ECO:0000256" key="1">
    <source>
        <dbReference type="ARBA" id="ARBA00004123"/>
    </source>
</evidence>
<keyword evidence="2" id="KW-0749">Sporulation</keyword>
<keyword evidence="3" id="KW-0805">Transcription regulation</keyword>
<organism evidence="7 8">
    <name type="scientific">Sporothrix epigloea</name>
    <dbReference type="NCBI Taxonomy" id="1892477"/>
    <lineage>
        <taxon>Eukaryota</taxon>
        <taxon>Fungi</taxon>
        <taxon>Dikarya</taxon>
        <taxon>Ascomycota</taxon>
        <taxon>Pezizomycotina</taxon>
        <taxon>Sordariomycetes</taxon>
        <taxon>Sordariomycetidae</taxon>
        <taxon>Ophiostomatales</taxon>
        <taxon>Ophiostomataceae</taxon>
        <taxon>Sporothrix</taxon>
    </lineage>
</organism>
<comment type="subcellular location">
    <subcellularLocation>
        <location evidence="1">Nucleus</location>
    </subcellularLocation>
</comment>
<keyword evidence="4" id="KW-0804">Transcription</keyword>
<dbReference type="Gene3D" id="2.60.40.3960">
    <property type="entry name" value="Velvet domain"/>
    <property type="match status" value="1"/>
</dbReference>
<dbReference type="Proteomes" id="UP001642502">
    <property type="component" value="Unassembled WGS sequence"/>
</dbReference>
<dbReference type="PANTHER" id="PTHR33572:SF18">
    <property type="entry name" value="SPORE DEVELOPMENT REGULATOR VOSA"/>
    <property type="match status" value="1"/>
</dbReference>
<gene>
    <name evidence="7" type="ORF">SEPCBS119000_005129</name>
</gene>
<proteinExistence type="predicted"/>
<evidence type="ECO:0000256" key="2">
    <source>
        <dbReference type="ARBA" id="ARBA00022969"/>
    </source>
</evidence>
<protein>
    <recommendedName>
        <fullName evidence="6">Velvet domain-containing protein</fullName>
    </recommendedName>
</protein>
<dbReference type="PANTHER" id="PTHR33572">
    <property type="entry name" value="SPORE DEVELOPMENT REGULATOR VOSA"/>
    <property type="match status" value="1"/>
</dbReference>
<feature type="domain" description="Velvet" evidence="6">
    <location>
        <begin position="29"/>
        <end position="230"/>
    </location>
</feature>
<accession>A0ABP0DZN7</accession>
<evidence type="ECO:0000259" key="6">
    <source>
        <dbReference type="PROSITE" id="PS51821"/>
    </source>
</evidence>
<comment type="caution">
    <text evidence="7">The sequence shown here is derived from an EMBL/GenBank/DDBJ whole genome shotgun (WGS) entry which is preliminary data.</text>
</comment>
<dbReference type="InterPro" id="IPR037525">
    <property type="entry name" value="Velvet_dom"/>
</dbReference>